<name>A0A917QNP9_9NOCA</name>
<sequence>MHGAAAGWVPAFVDDAPVDDVLGAMLVDFDTVVVWLVDCAEVAVVDVTVSVPGESPPRATAMTNQITTMSATTISPIASARRRQ</sequence>
<reference evidence="1" key="2">
    <citation type="submission" date="2020-09" db="EMBL/GenBank/DDBJ databases">
        <authorList>
            <person name="Sun Q."/>
            <person name="Zhou Y."/>
        </authorList>
    </citation>
    <scope>NUCLEOTIDE SEQUENCE</scope>
    <source>
        <strain evidence="1">CGMCC 4.7278</strain>
    </source>
</reference>
<evidence type="ECO:0000313" key="2">
    <source>
        <dbReference type="Proteomes" id="UP000612956"/>
    </source>
</evidence>
<accession>A0A917QNP9</accession>
<comment type="caution">
    <text evidence="1">The sequence shown here is derived from an EMBL/GenBank/DDBJ whole genome shotgun (WGS) entry which is preliminary data.</text>
</comment>
<organism evidence="1 2">
    <name type="scientific">Nocardia camponoti</name>
    <dbReference type="NCBI Taxonomy" id="1616106"/>
    <lineage>
        <taxon>Bacteria</taxon>
        <taxon>Bacillati</taxon>
        <taxon>Actinomycetota</taxon>
        <taxon>Actinomycetes</taxon>
        <taxon>Mycobacteriales</taxon>
        <taxon>Nocardiaceae</taxon>
        <taxon>Nocardia</taxon>
    </lineage>
</organism>
<proteinExistence type="predicted"/>
<keyword evidence="2" id="KW-1185">Reference proteome</keyword>
<dbReference type="EMBL" id="BMMW01000003">
    <property type="protein sequence ID" value="GGK60070.1"/>
    <property type="molecule type" value="Genomic_DNA"/>
</dbReference>
<evidence type="ECO:0000313" key="1">
    <source>
        <dbReference type="EMBL" id="GGK60070.1"/>
    </source>
</evidence>
<dbReference type="AlphaFoldDB" id="A0A917QNP9"/>
<reference evidence="1" key="1">
    <citation type="journal article" date="2014" name="Int. J. Syst. Evol. Microbiol.">
        <title>Complete genome sequence of Corynebacterium casei LMG S-19264T (=DSM 44701T), isolated from a smear-ripened cheese.</title>
        <authorList>
            <consortium name="US DOE Joint Genome Institute (JGI-PGF)"/>
            <person name="Walter F."/>
            <person name="Albersmeier A."/>
            <person name="Kalinowski J."/>
            <person name="Ruckert C."/>
        </authorList>
    </citation>
    <scope>NUCLEOTIDE SEQUENCE</scope>
    <source>
        <strain evidence="1">CGMCC 4.7278</strain>
    </source>
</reference>
<protein>
    <submittedName>
        <fullName evidence="1">Uncharacterized protein</fullName>
    </submittedName>
</protein>
<gene>
    <name evidence="1" type="ORF">GCM10011591_35510</name>
</gene>
<dbReference type="Proteomes" id="UP000612956">
    <property type="component" value="Unassembled WGS sequence"/>
</dbReference>